<name>A0A3Q3VMV3_MOLML</name>
<keyword evidence="2" id="KW-1185">Reference proteome</keyword>
<reference evidence="1" key="1">
    <citation type="submission" date="2025-08" db="UniProtKB">
        <authorList>
            <consortium name="Ensembl"/>
        </authorList>
    </citation>
    <scope>IDENTIFICATION</scope>
</reference>
<evidence type="ECO:0000313" key="2">
    <source>
        <dbReference type="Proteomes" id="UP000261620"/>
    </source>
</evidence>
<organism evidence="1 2">
    <name type="scientific">Mola mola</name>
    <name type="common">Ocean sunfish</name>
    <name type="synonym">Tetraodon mola</name>
    <dbReference type="NCBI Taxonomy" id="94237"/>
    <lineage>
        <taxon>Eukaryota</taxon>
        <taxon>Metazoa</taxon>
        <taxon>Chordata</taxon>
        <taxon>Craniata</taxon>
        <taxon>Vertebrata</taxon>
        <taxon>Euteleostomi</taxon>
        <taxon>Actinopterygii</taxon>
        <taxon>Neopterygii</taxon>
        <taxon>Teleostei</taxon>
        <taxon>Neoteleostei</taxon>
        <taxon>Acanthomorphata</taxon>
        <taxon>Eupercaria</taxon>
        <taxon>Tetraodontiformes</taxon>
        <taxon>Molidae</taxon>
        <taxon>Mola</taxon>
    </lineage>
</organism>
<accession>A0A3Q3VMV3</accession>
<evidence type="ECO:0000313" key="1">
    <source>
        <dbReference type="Ensembl" id="ENSMMOP00000001953.1"/>
    </source>
</evidence>
<dbReference type="AlphaFoldDB" id="A0A3Q3VMV3"/>
<dbReference type="Proteomes" id="UP000261620">
    <property type="component" value="Unplaced"/>
</dbReference>
<reference evidence="1" key="2">
    <citation type="submission" date="2025-09" db="UniProtKB">
        <authorList>
            <consortium name="Ensembl"/>
        </authorList>
    </citation>
    <scope>IDENTIFICATION</scope>
</reference>
<proteinExistence type="predicted"/>
<dbReference type="Ensembl" id="ENSMMOT00000001988.1">
    <property type="protein sequence ID" value="ENSMMOP00000001953.1"/>
    <property type="gene ID" value="ENSMMOG00000001640.1"/>
</dbReference>
<protein>
    <submittedName>
        <fullName evidence="1">Uncharacterized protein</fullName>
    </submittedName>
</protein>
<sequence>MYVCFFVLSLIKGAISIKIVVSNLFSRNLYLAAGLFIRGEKGERFLGSSCWRGSHENQQYSGATCRAEVMRPEWLKSQSRPYSIHPQGLNYSKGTEGEELIPSCTAYLDRLHQCVTLCVSL</sequence>